<evidence type="ECO:0000256" key="6">
    <source>
        <dbReference type="ARBA" id="ARBA00022989"/>
    </source>
</evidence>
<feature type="transmembrane region" description="Helical" evidence="9">
    <location>
        <begin position="259"/>
        <end position="280"/>
    </location>
</feature>
<dbReference type="STRING" id="146817.SAMN04488502_1011165"/>
<comment type="similarity">
    <text evidence="2 8">Belongs to the nucleobase:cation symporter-2 (NCS2) (TC 2.A.40) family. Azg-like subfamily.</text>
</comment>
<protein>
    <submittedName>
        <fullName evidence="10">Putative MFS transporter, AGZA family, xanthine/uracil permease</fullName>
    </submittedName>
</protein>
<dbReference type="GO" id="GO:0005345">
    <property type="term" value="F:purine nucleobase transmembrane transporter activity"/>
    <property type="evidence" value="ECO:0007669"/>
    <property type="project" value="TreeGrafter"/>
</dbReference>
<proteinExistence type="inferred from homology"/>
<dbReference type="InterPro" id="IPR045018">
    <property type="entry name" value="Azg-like"/>
</dbReference>
<dbReference type="PANTHER" id="PTHR43337">
    <property type="entry name" value="XANTHINE/URACIL PERMEASE C887.17-RELATED"/>
    <property type="match status" value="1"/>
</dbReference>
<dbReference type="PANTHER" id="PTHR43337:SF1">
    <property type="entry name" value="XANTHINE_URACIL PERMEASE C887.17-RELATED"/>
    <property type="match status" value="1"/>
</dbReference>
<evidence type="ECO:0000256" key="8">
    <source>
        <dbReference type="PIRNR" id="PIRNR005353"/>
    </source>
</evidence>
<sequence length="458" mass="48352">MNMLDKFFALSARNTDVKTEVVAGITTFMTMAYILFVNPSILSSAGMDKNAVLLATAIGAGLVTIMMGVFVNYPIALAPGMGLNAFYAFTVVIGMGVPWQVALGAVFISGLIFILLTVTQVRQLLVEGMPFSLKHAITVGIGLFITIIGLKLSGIMSIRLSLIPPTLEKIVAAHGNGTPLSFETIIELGALANKEVLLAVFGLLFIAALMARNVRGSMLIGILTTTVLGIAMGVVQIPAGFSPVAIPDFSNNAFFELDIMGALNMGLMTIIFTFTFVELFDTMGTLVGTATKAGLVDKNGKFPRIGRAMLVDAFGVSFGSLLGTSTITAYVESAAGVGAGGRTGLTAVVCGLMFLLALFFTPLAALIPNAATAPALIIVGALMMEGVRNIDFSDFTESLPAFLTIVMMPFTYSIANGISAGLVMYPVLKLITGRGREVHWILYILAILVVARFIFLNE</sequence>
<dbReference type="PIRSF" id="PIRSF005353">
    <property type="entry name" value="PbuG"/>
    <property type="match status" value="1"/>
</dbReference>
<keyword evidence="7 8" id="KW-0472">Membrane</keyword>
<evidence type="ECO:0000256" key="9">
    <source>
        <dbReference type="SAM" id="Phobius"/>
    </source>
</evidence>
<dbReference type="GO" id="GO:0005886">
    <property type="term" value="C:plasma membrane"/>
    <property type="evidence" value="ECO:0007669"/>
    <property type="project" value="UniProtKB-SubCell"/>
</dbReference>
<feature type="transmembrane region" description="Helical" evidence="9">
    <location>
        <begin position="51"/>
        <end position="73"/>
    </location>
</feature>
<dbReference type="EMBL" id="FNHB01000001">
    <property type="protein sequence ID" value="SDL91545.1"/>
    <property type="molecule type" value="Genomic_DNA"/>
</dbReference>
<evidence type="ECO:0000256" key="4">
    <source>
        <dbReference type="ARBA" id="ARBA00022475"/>
    </source>
</evidence>
<keyword evidence="3 8" id="KW-0813">Transport</keyword>
<evidence type="ECO:0000256" key="2">
    <source>
        <dbReference type="ARBA" id="ARBA00005697"/>
    </source>
</evidence>
<dbReference type="InterPro" id="IPR026033">
    <property type="entry name" value="Azg-like_bact_archaea"/>
</dbReference>
<organism evidence="10 11">
    <name type="scientific">Dendrosporobacter quercicolus</name>
    <dbReference type="NCBI Taxonomy" id="146817"/>
    <lineage>
        <taxon>Bacteria</taxon>
        <taxon>Bacillati</taxon>
        <taxon>Bacillota</taxon>
        <taxon>Negativicutes</taxon>
        <taxon>Selenomonadales</taxon>
        <taxon>Sporomusaceae</taxon>
        <taxon>Dendrosporobacter</taxon>
    </lineage>
</organism>
<keyword evidence="6 8" id="KW-1133">Transmembrane helix</keyword>
<evidence type="ECO:0000256" key="7">
    <source>
        <dbReference type="ARBA" id="ARBA00023136"/>
    </source>
</evidence>
<keyword evidence="5 8" id="KW-0812">Transmembrane</keyword>
<evidence type="ECO:0000313" key="10">
    <source>
        <dbReference type="EMBL" id="SDL91545.1"/>
    </source>
</evidence>
<dbReference type="AlphaFoldDB" id="A0A1G9NZZ4"/>
<reference evidence="10 11" key="1">
    <citation type="submission" date="2016-10" db="EMBL/GenBank/DDBJ databases">
        <authorList>
            <person name="de Groot N.N."/>
        </authorList>
    </citation>
    <scope>NUCLEOTIDE SEQUENCE [LARGE SCALE GENOMIC DNA]</scope>
    <source>
        <strain evidence="10 11">DSM 1736</strain>
    </source>
</reference>
<dbReference type="Proteomes" id="UP000214880">
    <property type="component" value="Unassembled WGS sequence"/>
</dbReference>
<feature type="transmembrane region" description="Helical" evidence="9">
    <location>
        <begin position="85"/>
        <end position="116"/>
    </location>
</feature>
<feature type="transmembrane region" description="Helical" evidence="9">
    <location>
        <begin position="218"/>
        <end position="239"/>
    </location>
</feature>
<keyword evidence="4 8" id="KW-1003">Cell membrane</keyword>
<gene>
    <name evidence="10" type="ORF">SAMN04488502_1011165</name>
</gene>
<evidence type="ECO:0000313" key="11">
    <source>
        <dbReference type="Proteomes" id="UP000214880"/>
    </source>
</evidence>
<feature type="transmembrane region" description="Helical" evidence="9">
    <location>
        <begin position="136"/>
        <end position="158"/>
    </location>
</feature>
<evidence type="ECO:0000256" key="1">
    <source>
        <dbReference type="ARBA" id="ARBA00004651"/>
    </source>
</evidence>
<dbReference type="InterPro" id="IPR006043">
    <property type="entry name" value="NCS2"/>
</dbReference>
<keyword evidence="11" id="KW-1185">Reference proteome</keyword>
<feature type="transmembrane region" description="Helical" evidence="9">
    <location>
        <begin position="402"/>
        <end position="428"/>
    </location>
</feature>
<name>A0A1G9NZZ4_9FIRM</name>
<feature type="transmembrane region" description="Helical" evidence="9">
    <location>
        <begin position="343"/>
        <end position="366"/>
    </location>
</feature>
<accession>A0A1G9NZZ4</accession>
<evidence type="ECO:0000256" key="3">
    <source>
        <dbReference type="ARBA" id="ARBA00022448"/>
    </source>
</evidence>
<feature type="transmembrane region" description="Helical" evidence="9">
    <location>
        <begin position="373"/>
        <end position="390"/>
    </location>
</feature>
<evidence type="ECO:0000256" key="5">
    <source>
        <dbReference type="ARBA" id="ARBA00022692"/>
    </source>
</evidence>
<feature type="transmembrane region" description="Helical" evidence="9">
    <location>
        <begin position="20"/>
        <end position="39"/>
    </location>
</feature>
<feature type="transmembrane region" description="Helical" evidence="9">
    <location>
        <begin position="440"/>
        <end position="456"/>
    </location>
</feature>
<feature type="transmembrane region" description="Helical" evidence="9">
    <location>
        <begin position="308"/>
        <end position="331"/>
    </location>
</feature>
<dbReference type="Pfam" id="PF00860">
    <property type="entry name" value="Xan_ur_permease"/>
    <property type="match status" value="1"/>
</dbReference>
<comment type="subcellular location">
    <subcellularLocation>
        <location evidence="1 8">Cell membrane</location>
        <topology evidence="1 8">Multi-pass membrane protein</topology>
    </subcellularLocation>
</comment>